<sequence>MDSGNTGHCRSYLSKSERQREKAMESPGFADLRDAAGGAENVAAYRAGRGGGGGLEGPEAMPGTPIATGM</sequence>
<comment type="caution">
    <text evidence="2">The sequence shown here is derived from an EMBL/GenBank/DDBJ whole genome shotgun (WGS) entry which is preliminary data.</text>
</comment>
<evidence type="ECO:0000256" key="1">
    <source>
        <dbReference type="SAM" id="MobiDB-lite"/>
    </source>
</evidence>
<protein>
    <submittedName>
        <fullName evidence="2">Uncharacterized protein</fullName>
    </submittedName>
</protein>
<organism evidence="2 3">
    <name type="scientific">Micromonospora craniellae</name>
    <dbReference type="NCBI Taxonomy" id="2294034"/>
    <lineage>
        <taxon>Bacteria</taxon>
        <taxon>Bacillati</taxon>
        <taxon>Actinomycetota</taxon>
        <taxon>Actinomycetes</taxon>
        <taxon>Micromonosporales</taxon>
        <taxon>Micromonosporaceae</taxon>
        <taxon>Micromonospora</taxon>
    </lineage>
</organism>
<feature type="region of interest" description="Disordered" evidence="1">
    <location>
        <begin position="1"/>
        <end position="32"/>
    </location>
</feature>
<evidence type="ECO:0000313" key="3">
    <source>
        <dbReference type="Proteomes" id="UP000262621"/>
    </source>
</evidence>
<dbReference type="EMBL" id="QVFU01000033">
    <property type="protein sequence ID" value="RFS44288.1"/>
    <property type="molecule type" value="Genomic_DNA"/>
</dbReference>
<evidence type="ECO:0000313" key="2">
    <source>
        <dbReference type="EMBL" id="RFS44288.1"/>
    </source>
</evidence>
<feature type="region of interest" description="Disordered" evidence="1">
    <location>
        <begin position="48"/>
        <end position="70"/>
    </location>
</feature>
<dbReference type="AlphaFoldDB" id="A0A372FUB0"/>
<dbReference type="OrthoDB" id="3405601at2"/>
<gene>
    <name evidence="2" type="ORF">D0Q02_23175</name>
</gene>
<dbReference type="RefSeq" id="WP_117230125.1">
    <property type="nucleotide sequence ID" value="NZ_CP061725.1"/>
</dbReference>
<accession>A0A372FUB0</accession>
<feature type="compositionally biased region" description="Basic and acidic residues" evidence="1">
    <location>
        <begin position="15"/>
        <end position="24"/>
    </location>
</feature>
<dbReference type="Proteomes" id="UP000262621">
    <property type="component" value="Unassembled WGS sequence"/>
</dbReference>
<reference evidence="2 3" key="1">
    <citation type="submission" date="2018-08" db="EMBL/GenBank/DDBJ databases">
        <title>Verrucosispora craniellae sp. nov., isolated from a marine sponge in the South China Sea.</title>
        <authorList>
            <person name="Li L."/>
            <person name="Lin H.W."/>
        </authorList>
    </citation>
    <scope>NUCLEOTIDE SEQUENCE [LARGE SCALE GENOMIC DNA]</scope>
    <source>
        <strain evidence="2 3">LHW63014</strain>
    </source>
</reference>
<keyword evidence="3" id="KW-1185">Reference proteome</keyword>
<name>A0A372FUB0_9ACTN</name>
<proteinExistence type="predicted"/>